<proteinExistence type="predicted"/>
<keyword evidence="4 6" id="KW-0472">Membrane</keyword>
<evidence type="ECO:0000256" key="2">
    <source>
        <dbReference type="ARBA" id="ARBA00022692"/>
    </source>
</evidence>
<evidence type="ECO:0000256" key="6">
    <source>
        <dbReference type="SAM" id="Phobius"/>
    </source>
</evidence>
<evidence type="ECO:0000256" key="4">
    <source>
        <dbReference type="ARBA" id="ARBA00023136"/>
    </source>
</evidence>
<evidence type="ECO:0000256" key="1">
    <source>
        <dbReference type="ARBA" id="ARBA00004167"/>
    </source>
</evidence>
<evidence type="ECO:0000256" key="5">
    <source>
        <dbReference type="SAM" id="MobiDB-lite"/>
    </source>
</evidence>
<evidence type="ECO:0000313" key="9">
    <source>
        <dbReference type="Proteomes" id="UP001300502"/>
    </source>
</evidence>
<sequence length="276" mass="30363">MSYHRYRAWFFVFLFLIVQVQADKTSPSWSVSSVMRQQSGKEYVMLTLCQDSMCEQVIDLEWECLFQWQVCTFMPQMESYFWFEKTSYGKFYRVCEDWMCLNCSLCGAFEEYSTTCIPLPYFNAYGRLEQIEWASDPPTVPTTTSTTIPSTSAQPDPPSATATPTAEPSTSPTPTATSVSTDIPKKSNSGGNQKIGDKNATSRPTPTPKPSHTNTTSSSPQQSQPASSKIHQSSGGLSGGSIAGIVIGSTAGGLAAVGLTTLYVRRRRALRTLRTT</sequence>
<feature type="compositionally biased region" description="Low complexity" evidence="5">
    <location>
        <begin position="136"/>
        <end position="181"/>
    </location>
</feature>
<accession>A0AAV9IE38</accession>
<protein>
    <submittedName>
        <fullName evidence="8">Uncharacterized protein</fullName>
    </submittedName>
</protein>
<keyword evidence="9" id="KW-1185">Reference proteome</keyword>
<dbReference type="PANTHER" id="PTHR15549:SF26">
    <property type="entry name" value="AXIAL BUDDING PATTERN PROTEIN 2-RELATED"/>
    <property type="match status" value="1"/>
</dbReference>
<evidence type="ECO:0000256" key="7">
    <source>
        <dbReference type="SAM" id="SignalP"/>
    </source>
</evidence>
<dbReference type="AlphaFoldDB" id="A0AAV9IE38"/>
<name>A0AAV9IE38_9RHOD</name>
<dbReference type="GO" id="GO:0016020">
    <property type="term" value="C:membrane"/>
    <property type="evidence" value="ECO:0007669"/>
    <property type="project" value="UniProtKB-SubCell"/>
</dbReference>
<feature type="region of interest" description="Disordered" evidence="5">
    <location>
        <begin position="136"/>
        <end position="236"/>
    </location>
</feature>
<dbReference type="InterPro" id="IPR051694">
    <property type="entry name" value="Immunoregulatory_rcpt-like"/>
</dbReference>
<keyword evidence="3 6" id="KW-1133">Transmembrane helix</keyword>
<keyword evidence="2 6" id="KW-0812">Transmembrane</keyword>
<evidence type="ECO:0000256" key="3">
    <source>
        <dbReference type="ARBA" id="ARBA00022989"/>
    </source>
</evidence>
<dbReference type="Proteomes" id="UP001300502">
    <property type="component" value="Unassembled WGS sequence"/>
</dbReference>
<dbReference type="PANTHER" id="PTHR15549">
    <property type="entry name" value="PAIRED IMMUNOGLOBULIN-LIKE TYPE 2 RECEPTOR"/>
    <property type="match status" value="1"/>
</dbReference>
<dbReference type="EMBL" id="JANCYU010000032">
    <property type="protein sequence ID" value="KAK4525652.1"/>
    <property type="molecule type" value="Genomic_DNA"/>
</dbReference>
<organism evidence="8 9">
    <name type="scientific">Galdieria yellowstonensis</name>
    <dbReference type="NCBI Taxonomy" id="3028027"/>
    <lineage>
        <taxon>Eukaryota</taxon>
        <taxon>Rhodophyta</taxon>
        <taxon>Bangiophyceae</taxon>
        <taxon>Galdieriales</taxon>
        <taxon>Galdieriaceae</taxon>
        <taxon>Galdieria</taxon>
    </lineage>
</organism>
<keyword evidence="7" id="KW-0732">Signal</keyword>
<feature type="transmembrane region" description="Helical" evidence="6">
    <location>
        <begin position="242"/>
        <end position="264"/>
    </location>
</feature>
<feature type="signal peptide" evidence="7">
    <location>
        <begin position="1"/>
        <end position="22"/>
    </location>
</feature>
<reference evidence="8 9" key="1">
    <citation type="submission" date="2022-07" db="EMBL/GenBank/DDBJ databases">
        <title>Genome-wide signatures of adaptation to extreme environments.</title>
        <authorList>
            <person name="Cho C.H."/>
            <person name="Yoon H.S."/>
        </authorList>
    </citation>
    <scope>NUCLEOTIDE SEQUENCE [LARGE SCALE GENOMIC DNA]</scope>
    <source>
        <strain evidence="8 9">108.79 E11</strain>
    </source>
</reference>
<comment type="subcellular location">
    <subcellularLocation>
        <location evidence="1">Membrane</location>
        <topology evidence="1">Single-pass membrane protein</topology>
    </subcellularLocation>
</comment>
<dbReference type="GO" id="GO:0071944">
    <property type="term" value="C:cell periphery"/>
    <property type="evidence" value="ECO:0007669"/>
    <property type="project" value="UniProtKB-ARBA"/>
</dbReference>
<feature type="chain" id="PRO_5043922720" evidence="7">
    <location>
        <begin position="23"/>
        <end position="276"/>
    </location>
</feature>
<evidence type="ECO:0000313" key="8">
    <source>
        <dbReference type="EMBL" id="KAK4525652.1"/>
    </source>
</evidence>
<comment type="caution">
    <text evidence="8">The sequence shown here is derived from an EMBL/GenBank/DDBJ whole genome shotgun (WGS) entry which is preliminary data.</text>
</comment>
<feature type="compositionally biased region" description="Low complexity" evidence="5">
    <location>
        <begin position="210"/>
        <end position="228"/>
    </location>
</feature>
<gene>
    <name evidence="8" type="ORF">GAYE_SCF15G3561</name>
</gene>